<feature type="transmembrane region" description="Helical" evidence="1">
    <location>
        <begin position="403"/>
        <end position="423"/>
    </location>
</feature>
<dbReference type="EMBL" id="JBHFNR010000168">
    <property type="protein sequence ID" value="MFB2895771.1"/>
    <property type="molecule type" value="Genomic_DNA"/>
</dbReference>
<dbReference type="Proteomes" id="UP001576784">
    <property type="component" value="Unassembled WGS sequence"/>
</dbReference>
<evidence type="ECO:0000256" key="1">
    <source>
        <dbReference type="SAM" id="Phobius"/>
    </source>
</evidence>
<comment type="caution">
    <text evidence="2">The sequence shown here is derived from an EMBL/GenBank/DDBJ whole genome shotgun (WGS) entry which is preliminary data.</text>
</comment>
<evidence type="ECO:0000313" key="2">
    <source>
        <dbReference type="EMBL" id="MFB2895771.1"/>
    </source>
</evidence>
<name>A0ABV4XVS2_9CYAN</name>
<feature type="transmembrane region" description="Helical" evidence="1">
    <location>
        <begin position="157"/>
        <end position="190"/>
    </location>
</feature>
<accession>A0ABV4XVS2</accession>
<feature type="transmembrane region" description="Helical" evidence="1">
    <location>
        <begin position="12"/>
        <end position="33"/>
    </location>
</feature>
<keyword evidence="1" id="KW-1133">Transmembrane helix</keyword>
<sequence length="858" mass="97276">MTENLRKYGKIWMLGIFPLAYCFLAFLPIPQGIQIGLDPSWRYALSRASEDGLIFGRDIVFTYGRLGYLITGAALDSNFFHILFFQVLVYFVLWALVIIKIFKEPRLLVKILIISSLLSAYLFSYIFILDPSYQILYIIIIMLSFYDSKSIRQWSWALGIVASICLSIKLNLGVVVIGSLFFWLLGDLWLSIKEKSQNTNTILLAFLDSALIMISGQFVLGNPNFIDSIKKIVICLLLSVISGIFTWWCVKIGRKDLVKTQSGKLKNIILNPKIAGWSIFYLVYSLALIFMLFYFSHPLIDYLKGSLEISSGYSEAMTVVGPLKRELIIGISEFVLVLAVLVLIARENSLVFSLCLAFILWMTFKHGFIRQDGHTLFLISSTPLIVAISLTKAKKISTIRKGAVVYIYLLFIMLIYGFTAAPFDHKEFAQGTNRLAELNPSQVVGKLLAFANLGKLREEVDARNQVNLSKVKLPESIRKVVENQEIDIIPWETSLAEANKLNWKPRPVFQSYSAYTKYLDNLNWNSLSRNPRDYIFYNFETIDKRHPFFDEPKTFFYVFCNYKPADNVPQLIDMPGLSKLIVLKKLNSSRCSPSSQANNLSVRWNSDRKIEVGDGQVVRLAVNFKYSVFGKIYKTLFRNPPVTIDVTDENGGKRSYRIVPGNAQNGILIGHLPKDSNDALLFLKGQLPIAITSIKFTTLNSLVYKPDIDLSFTSYNIAEYKLKKAKDFPTNVFFVNDTTKVYGFMDNPSTIKTNLRLKRRTSLVANGWAILPEGSALPTKVLLSYGKENTFFASAPVNLPSPDVAKALKSSRYSQVRWSVRFSAKSLPMGESVIKAWVYDSQKNQVFKLIGEPKIVVE</sequence>
<evidence type="ECO:0008006" key="4">
    <source>
        <dbReference type="Google" id="ProtNLM"/>
    </source>
</evidence>
<feature type="transmembrane region" description="Helical" evidence="1">
    <location>
        <begin position="202"/>
        <end position="220"/>
    </location>
</feature>
<proteinExistence type="predicted"/>
<dbReference type="RefSeq" id="WP_413265406.1">
    <property type="nucleotide sequence ID" value="NZ_JBHFNR010000168.1"/>
</dbReference>
<organism evidence="2 3">
    <name type="scientific">Floridaenema flaviceps BLCC-F50</name>
    <dbReference type="NCBI Taxonomy" id="3153642"/>
    <lineage>
        <taxon>Bacteria</taxon>
        <taxon>Bacillati</taxon>
        <taxon>Cyanobacteriota</taxon>
        <taxon>Cyanophyceae</taxon>
        <taxon>Oscillatoriophycideae</taxon>
        <taxon>Aerosakkonematales</taxon>
        <taxon>Aerosakkonemataceae</taxon>
        <taxon>Floridanema</taxon>
        <taxon>Floridanema flaviceps</taxon>
    </lineage>
</organism>
<feature type="transmembrane region" description="Helical" evidence="1">
    <location>
        <begin position="350"/>
        <end position="368"/>
    </location>
</feature>
<feature type="transmembrane region" description="Helical" evidence="1">
    <location>
        <begin position="274"/>
        <end position="295"/>
    </location>
</feature>
<keyword evidence="3" id="KW-1185">Reference proteome</keyword>
<keyword evidence="1" id="KW-0812">Transmembrane</keyword>
<evidence type="ECO:0000313" key="3">
    <source>
        <dbReference type="Proteomes" id="UP001576784"/>
    </source>
</evidence>
<reference evidence="2 3" key="1">
    <citation type="submission" date="2024-09" db="EMBL/GenBank/DDBJ databases">
        <title>Floridaenema gen nov. (Aerosakkonemataceae, Aerosakkonematales ord. nov., Cyanobacteria) from benthic tropical and subtropical fresh waters, with the description of four new species.</title>
        <authorList>
            <person name="Moretto J.A."/>
            <person name="Berthold D.E."/>
            <person name="Lefler F.W."/>
            <person name="Huang I.-S."/>
            <person name="Laughinghouse H. IV."/>
        </authorList>
    </citation>
    <scope>NUCLEOTIDE SEQUENCE [LARGE SCALE GENOMIC DNA]</scope>
    <source>
        <strain evidence="2 3">BLCC-F50</strain>
    </source>
</reference>
<feature type="transmembrane region" description="Helical" evidence="1">
    <location>
        <begin position="374"/>
        <end position="391"/>
    </location>
</feature>
<keyword evidence="1" id="KW-0472">Membrane</keyword>
<feature type="transmembrane region" description="Helical" evidence="1">
    <location>
        <begin position="327"/>
        <end position="345"/>
    </location>
</feature>
<feature type="transmembrane region" description="Helical" evidence="1">
    <location>
        <begin position="79"/>
        <end position="99"/>
    </location>
</feature>
<feature type="transmembrane region" description="Helical" evidence="1">
    <location>
        <begin position="232"/>
        <end position="253"/>
    </location>
</feature>
<gene>
    <name evidence="2" type="ORF">ACE1CI_22925</name>
</gene>
<protein>
    <recommendedName>
        <fullName evidence="4">Glycosyltransferase RgtA/B/C/D-like domain-containing protein</fullName>
    </recommendedName>
</protein>